<dbReference type="EMBL" id="LJOY01000066">
    <property type="protein sequence ID" value="OBQ21767.1"/>
    <property type="molecule type" value="Genomic_DNA"/>
</dbReference>
<gene>
    <name evidence="1" type="ORF">AN481_16145</name>
</gene>
<dbReference type="STRING" id="1803587.GCA_001593825_03655"/>
<sequence length="187" mass="22118">MIKLNTEQMLYLLYADAYSEEATVTKGNVKSYLPTQYKGECEKIYEFLRRLELIQQITKGRFSVTERGKEALLHNLSCTDYQFDSIKGPKVLNTLLKFIKQATQSSFLEDMTFDEFKDKFKTLYFEERKAKSLTGVAIVRKREIYKQFINKYSISQDKFEENFETLKSTREITVTEGRDDELIEWVE</sequence>
<evidence type="ECO:0000313" key="2">
    <source>
        <dbReference type="Proteomes" id="UP000092382"/>
    </source>
</evidence>
<evidence type="ECO:0000313" key="1">
    <source>
        <dbReference type="EMBL" id="OBQ21767.1"/>
    </source>
</evidence>
<accession>A0A1B7VNH3</accession>
<organism evidence="1 2">
    <name type="scientific">Aphanizomenon flos-aquae LD13</name>
    <dbReference type="NCBI Taxonomy" id="1710894"/>
    <lineage>
        <taxon>Bacteria</taxon>
        <taxon>Bacillati</taxon>
        <taxon>Cyanobacteriota</taxon>
        <taxon>Cyanophyceae</taxon>
        <taxon>Nostocales</taxon>
        <taxon>Aphanizomenonaceae</taxon>
        <taxon>Aphanizomenon</taxon>
    </lineage>
</organism>
<name>A0A1B7VNH3_APHFL</name>
<dbReference type="Proteomes" id="UP000092382">
    <property type="component" value="Unassembled WGS sequence"/>
</dbReference>
<proteinExistence type="predicted"/>
<dbReference type="PATRIC" id="fig|1710894.3.peg.1815"/>
<dbReference type="AlphaFoldDB" id="A0A1B7VNH3"/>
<comment type="caution">
    <text evidence="1">The sequence shown here is derived from an EMBL/GenBank/DDBJ whole genome shotgun (WGS) entry which is preliminary data.</text>
</comment>
<reference evidence="1 2" key="1">
    <citation type="submission" date="2015-09" db="EMBL/GenBank/DDBJ databases">
        <title>Whole genome shotgun sequence assembly of Aphanizomenon flos-aquae UKL13.</title>
        <authorList>
            <person name="Driscoll C."/>
        </authorList>
    </citation>
    <scope>NUCLEOTIDE SEQUENCE [LARGE SCALE GENOMIC DNA]</scope>
    <source>
        <strain evidence="1">MDT13</strain>
    </source>
</reference>
<protein>
    <submittedName>
        <fullName evidence="1">Uncharacterized protein</fullName>
    </submittedName>
</protein>